<accession>I4C6K9</accession>
<dbReference type="OrthoDB" id="155250at2"/>
<dbReference type="CDD" id="cd00077">
    <property type="entry name" value="HDc"/>
    <property type="match status" value="1"/>
</dbReference>
<organism evidence="2 3">
    <name type="scientific">Desulfomonile tiedjei (strain ATCC 49306 / DSM 6799 / DCB-1)</name>
    <dbReference type="NCBI Taxonomy" id="706587"/>
    <lineage>
        <taxon>Bacteria</taxon>
        <taxon>Pseudomonadati</taxon>
        <taxon>Thermodesulfobacteriota</taxon>
        <taxon>Desulfomonilia</taxon>
        <taxon>Desulfomonilales</taxon>
        <taxon>Desulfomonilaceae</taxon>
        <taxon>Desulfomonile</taxon>
    </lineage>
</organism>
<sequence length="253" mass="28797">MKCPGQDPRFWKFDAIFDAECPKCGSTVEFFKDETRRRCKKCGHQVLNPKMDFGCATHCKFAEHCFGDLPPELVKQKEDLFKDRVAVEMKMYFKNDFKRIGHSAKVARYAERLVQEEKGDPAITLSAAYLHDIGARQAQEKYKSADAEYQELEGPPVAREILSKLDAAEPLIEEVCDIIGHHHHPRPNESTNFKIVYDADLIANLEEKQKKSSLGPDRLMEQFDSQFLTKSGRELARSILFNEGNGNAPSNQA</sequence>
<dbReference type="STRING" id="706587.Desti_2520"/>
<dbReference type="Pfam" id="PF01966">
    <property type="entry name" value="HD"/>
    <property type="match status" value="1"/>
</dbReference>
<dbReference type="SMART" id="SM00471">
    <property type="entry name" value="HDc"/>
    <property type="match status" value="1"/>
</dbReference>
<feature type="domain" description="HD/PDEase" evidence="1">
    <location>
        <begin position="95"/>
        <end position="214"/>
    </location>
</feature>
<dbReference type="SUPFAM" id="SSF109604">
    <property type="entry name" value="HD-domain/PDEase-like"/>
    <property type="match status" value="1"/>
</dbReference>
<name>I4C6K9_DESTA</name>
<dbReference type="RefSeq" id="WP_014810342.1">
    <property type="nucleotide sequence ID" value="NC_018025.1"/>
</dbReference>
<gene>
    <name evidence="2" type="ordered locus">Desti_2520</name>
</gene>
<proteinExistence type="predicted"/>
<dbReference type="KEGG" id="dti:Desti_2520"/>
<dbReference type="AlphaFoldDB" id="I4C6K9"/>
<keyword evidence="2" id="KW-0378">Hydrolase</keyword>
<dbReference type="Gene3D" id="1.10.3210.10">
    <property type="entry name" value="Hypothetical protein af1432"/>
    <property type="match status" value="1"/>
</dbReference>
<dbReference type="GO" id="GO:0016787">
    <property type="term" value="F:hydrolase activity"/>
    <property type="evidence" value="ECO:0007669"/>
    <property type="project" value="UniProtKB-KW"/>
</dbReference>
<dbReference type="EMBL" id="CP003360">
    <property type="protein sequence ID" value="AFM25200.1"/>
    <property type="molecule type" value="Genomic_DNA"/>
</dbReference>
<dbReference type="HOGENOM" id="CLU_1101485_0_0_7"/>
<keyword evidence="3" id="KW-1185">Reference proteome</keyword>
<dbReference type="InterPro" id="IPR003607">
    <property type="entry name" value="HD/PDEase_dom"/>
</dbReference>
<evidence type="ECO:0000313" key="2">
    <source>
        <dbReference type="EMBL" id="AFM25200.1"/>
    </source>
</evidence>
<dbReference type="Proteomes" id="UP000006055">
    <property type="component" value="Chromosome"/>
</dbReference>
<evidence type="ECO:0000313" key="3">
    <source>
        <dbReference type="Proteomes" id="UP000006055"/>
    </source>
</evidence>
<dbReference type="InterPro" id="IPR006674">
    <property type="entry name" value="HD_domain"/>
</dbReference>
<dbReference type="eggNOG" id="COG1418">
    <property type="taxonomic scope" value="Bacteria"/>
</dbReference>
<reference evidence="3" key="1">
    <citation type="submission" date="2012-06" db="EMBL/GenBank/DDBJ databases">
        <title>Complete sequence of chromosome of Desulfomonile tiedjei DSM 6799.</title>
        <authorList>
            <person name="Lucas S."/>
            <person name="Copeland A."/>
            <person name="Lapidus A."/>
            <person name="Glavina del Rio T."/>
            <person name="Dalin E."/>
            <person name="Tice H."/>
            <person name="Bruce D."/>
            <person name="Goodwin L."/>
            <person name="Pitluck S."/>
            <person name="Peters L."/>
            <person name="Ovchinnikova G."/>
            <person name="Zeytun A."/>
            <person name="Lu M."/>
            <person name="Kyrpides N."/>
            <person name="Mavromatis K."/>
            <person name="Ivanova N."/>
            <person name="Brettin T."/>
            <person name="Detter J.C."/>
            <person name="Han C."/>
            <person name="Larimer F."/>
            <person name="Land M."/>
            <person name="Hauser L."/>
            <person name="Markowitz V."/>
            <person name="Cheng J.-F."/>
            <person name="Hugenholtz P."/>
            <person name="Woyke T."/>
            <person name="Wu D."/>
            <person name="Spring S."/>
            <person name="Schroeder M."/>
            <person name="Brambilla E."/>
            <person name="Klenk H.-P."/>
            <person name="Eisen J.A."/>
        </authorList>
    </citation>
    <scope>NUCLEOTIDE SEQUENCE [LARGE SCALE GENOMIC DNA]</scope>
    <source>
        <strain evidence="3">ATCC 49306 / DSM 6799 / DCB-1</strain>
    </source>
</reference>
<evidence type="ECO:0000259" key="1">
    <source>
        <dbReference type="SMART" id="SM00471"/>
    </source>
</evidence>
<protein>
    <submittedName>
        <fullName evidence="2">Putative HD superfamily hydrolase</fullName>
    </submittedName>
</protein>